<evidence type="ECO:0000256" key="1">
    <source>
        <dbReference type="SAM" id="Coils"/>
    </source>
</evidence>
<feature type="transmembrane region" description="Helical" evidence="2">
    <location>
        <begin position="491"/>
        <end position="510"/>
    </location>
</feature>
<evidence type="ECO:0000313" key="5">
    <source>
        <dbReference type="EMBL" id="CAD8085696.1"/>
    </source>
</evidence>
<gene>
    <name evidence="5" type="ORF">PSON_ATCC_30995.1.T0480298</name>
</gene>
<evidence type="ECO:0000256" key="2">
    <source>
        <dbReference type="SAM" id="Phobius"/>
    </source>
</evidence>
<feature type="transmembrane region" description="Helical" evidence="2">
    <location>
        <begin position="409"/>
        <end position="429"/>
    </location>
</feature>
<proteinExistence type="predicted"/>
<dbReference type="EMBL" id="CAJJDN010000048">
    <property type="protein sequence ID" value="CAD8085696.1"/>
    <property type="molecule type" value="Genomic_DNA"/>
</dbReference>
<keyword evidence="2" id="KW-1133">Transmembrane helix</keyword>
<dbReference type="OrthoDB" id="292950at2759"/>
<comment type="caution">
    <text evidence="5">The sequence shown here is derived from an EMBL/GenBank/DDBJ whole genome shotgun (WGS) entry which is preliminary data.</text>
</comment>
<evidence type="ECO:0000313" key="6">
    <source>
        <dbReference type="Proteomes" id="UP000692954"/>
    </source>
</evidence>
<dbReference type="AlphaFoldDB" id="A0A8S1N6Y6"/>
<keyword evidence="6" id="KW-1185">Reference proteome</keyword>
<feature type="domain" description="Anoctamin transmembrane" evidence="3">
    <location>
        <begin position="404"/>
        <end position="618"/>
    </location>
</feature>
<dbReference type="PANTHER" id="PTHR13018">
    <property type="entry name" value="PROBABLE MEMBRANE PROTEIN DUF221-RELATED"/>
    <property type="match status" value="1"/>
</dbReference>
<name>A0A8S1N6Y6_9CILI</name>
<keyword evidence="1" id="KW-0175">Coiled coil</keyword>
<keyword evidence="2" id="KW-0812">Transmembrane</keyword>
<dbReference type="InterPro" id="IPR027815">
    <property type="entry name" value="CSC1/OSCA1-like_cyt"/>
</dbReference>
<dbReference type="InterPro" id="IPR045122">
    <property type="entry name" value="Csc1-like"/>
</dbReference>
<feature type="transmembrane region" description="Helical" evidence="2">
    <location>
        <begin position="73"/>
        <end position="94"/>
    </location>
</feature>
<dbReference type="Pfam" id="PF04547">
    <property type="entry name" value="Anoctamin"/>
    <property type="match status" value="1"/>
</dbReference>
<dbReference type="Proteomes" id="UP000692954">
    <property type="component" value="Unassembled WGS sequence"/>
</dbReference>
<dbReference type="GO" id="GO:0005886">
    <property type="term" value="C:plasma membrane"/>
    <property type="evidence" value="ECO:0007669"/>
    <property type="project" value="TreeGrafter"/>
</dbReference>
<feature type="transmembrane region" description="Helical" evidence="2">
    <location>
        <begin position="600"/>
        <end position="626"/>
    </location>
</feature>
<organism evidence="5 6">
    <name type="scientific">Paramecium sonneborni</name>
    <dbReference type="NCBI Taxonomy" id="65129"/>
    <lineage>
        <taxon>Eukaryota</taxon>
        <taxon>Sar</taxon>
        <taxon>Alveolata</taxon>
        <taxon>Ciliophora</taxon>
        <taxon>Intramacronucleata</taxon>
        <taxon>Oligohymenophorea</taxon>
        <taxon>Peniculida</taxon>
        <taxon>Parameciidae</taxon>
        <taxon>Paramecium</taxon>
    </lineage>
</organism>
<accession>A0A8S1N6Y6</accession>
<keyword evidence="2" id="KW-0472">Membrane</keyword>
<dbReference type="Pfam" id="PF14703">
    <property type="entry name" value="PHM7_cyt"/>
    <property type="match status" value="1"/>
</dbReference>
<sequence>MNQSQFLQTLNFDPLRSPPLREIALRHQRATICGLLIESNDYCQCCGLGIHTQPISLKANIINLAFLGQGIPLFYNVTFLIILLTFILFLIFGLPTIIFNFLAKNCVEQTNIAYSIFSTQGCSKNCPLENDDFKQIQQLVSSSDCKLICGHYQELCLGTLLVKMSFSNKQLDNQLKLIQSLFVLGSVIFIKIYLVFIREKQRIIEAECDQELISPSDFTVMLNHLPEEDYNEKELANALEQYCQKIDKQNKYEVIKINIAYDIKSFVLKSREKIKLEKILQKEQKQYMKNQKYKRSKLEIEKIKLNLEQLKKELTDIEQEIENGSYRKTTSVAFITFQTKQQLQKIIQQTKLSYWEQLLLHVRRLIQNKDKRGFYFKNKLISIQRAPEPDDIFWENCGIENSIKIKRKFISWLVVVILLGISFATLYGLENLQNKYLSNDLDFITKTSISLSKSLIITIVDALIYYFITLLANHERHVTKTHQDTSVAQKLCCVQFVNSCFLLLLIHLIIAGQDGDFMEKSKFAIQKQGGVADDLLFVCCMNALFTPFTAFFNPVYFIKKLQQIFIETNKNLNQLEANKLFEGPQVLLYDQYAFVYKTTWITLFLAPLTPICIFINWIGLSLYYWIQKYLLLRRNSKPPFQSSHLDREMITLLDLSPILLAGIQFWIDEIYVSNYLSHSINIGTLVIAGLELIFPSYRIHQILYKNQLDDVENQRYSDVHFRFPTDYDRTNPLTSEQATQEFIKKKFQQVNGSLTFARHSRKHSTKRSLRQYVLKGIQDVNINKSRIKILKKKLQTAYKLKLFQNVQIQQETNYKESDHEDSINTFNFPIYQRAPNYNFSRVINQFPNYSQYNSDLTNRSSSISSTRQLNAQKYQLTTKRTSQIQSFRIQLQ</sequence>
<feature type="coiled-coil region" evidence="1">
    <location>
        <begin position="293"/>
        <end position="327"/>
    </location>
</feature>
<reference evidence="5" key="1">
    <citation type="submission" date="2021-01" db="EMBL/GenBank/DDBJ databases">
        <authorList>
            <consortium name="Genoscope - CEA"/>
            <person name="William W."/>
        </authorList>
    </citation>
    <scope>NUCLEOTIDE SEQUENCE</scope>
</reference>
<dbReference type="PANTHER" id="PTHR13018:SF83">
    <property type="entry name" value="RRM DOMAIN-CONTAINING PROTEIN"/>
    <property type="match status" value="1"/>
</dbReference>
<evidence type="ECO:0000259" key="4">
    <source>
        <dbReference type="Pfam" id="PF14703"/>
    </source>
</evidence>
<dbReference type="InterPro" id="IPR049452">
    <property type="entry name" value="Anoctamin_TM"/>
</dbReference>
<protein>
    <recommendedName>
        <fullName evidence="7">CSC1/OSCA1-like cytosolic domain-containing protein</fullName>
    </recommendedName>
</protein>
<evidence type="ECO:0008006" key="7">
    <source>
        <dbReference type="Google" id="ProtNLM"/>
    </source>
</evidence>
<feature type="domain" description="CSC1/OSCA1-like cytosolic" evidence="4">
    <location>
        <begin position="217"/>
        <end position="396"/>
    </location>
</feature>
<feature type="transmembrane region" description="Helical" evidence="2">
    <location>
        <begin position="177"/>
        <end position="196"/>
    </location>
</feature>
<dbReference type="GO" id="GO:0005227">
    <property type="term" value="F:calcium-activated cation channel activity"/>
    <property type="evidence" value="ECO:0007669"/>
    <property type="project" value="InterPro"/>
</dbReference>
<feature type="transmembrane region" description="Helical" evidence="2">
    <location>
        <begin position="449"/>
        <end position="471"/>
    </location>
</feature>
<evidence type="ECO:0000259" key="3">
    <source>
        <dbReference type="Pfam" id="PF04547"/>
    </source>
</evidence>